<evidence type="ECO:0000256" key="20">
    <source>
        <dbReference type="SAM" id="Phobius"/>
    </source>
</evidence>
<dbReference type="InterPro" id="IPR013087">
    <property type="entry name" value="Znf_C2H2_type"/>
</dbReference>
<dbReference type="FunFam" id="3.40.50.2000:FF:000109">
    <property type="entry name" value="Chitobiosyldiphosphodolichol beta-mannosyltransferase"/>
    <property type="match status" value="1"/>
</dbReference>
<evidence type="ECO:0000313" key="23">
    <source>
        <dbReference type="Proteomes" id="UP000639338"/>
    </source>
</evidence>
<dbReference type="Gene3D" id="3.40.50.2000">
    <property type="entry name" value="Glycogen Phosphorylase B"/>
    <property type="match status" value="1"/>
</dbReference>
<dbReference type="AlphaFoldDB" id="A0A835CPM7"/>
<name>A0A835CPM7_APHGI</name>
<feature type="transmembrane region" description="Helical" evidence="20">
    <location>
        <begin position="6"/>
        <end position="25"/>
    </location>
</feature>
<comment type="catalytic activity">
    <reaction evidence="16">
        <text>an N,N'-diacetylchitobiosyl-diphospho-di-trans,poly-cis-dolichol + GDP-alpha-D-mannose = a beta-D-Man-(1-&gt;4)-beta-D-GlcNAc-(1-&gt;4)-alpha-D-GlcNAc-diphospho-di-trans,poly-cis-dolichol + GDP + H(+)</text>
        <dbReference type="Rhea" id="RHEA:13865"/>
        <dbReference type="Rhea" id="RHEA-COMP:19510"/>
        <dbReference type="Rhea" id="RHEA-COMP:19511"/>
        <dbReference type="ChEBI" id="CHEBI:15378"/>
        <dbReference type="ChEBI" id="CHEBI:57269"/>
        <dbReference type="ChEBI" id="CHEBI:57527"/>
        <dbReference type="ChEBI" id="CHEBI:58189"/>
        <dbReference type="ChEBI" id="CHEBI:58472"/>
        <dbReference type="EC" id="2.4.1.142"/>
    </reaction>
    <physiologicalReaction direction="left-to-right" evidence="16">
        <dbReference type="Rhea" id="RHEA:13866"/>
    </physiologicalReaction>
</comment>
<feature type="transmembrane region" description="Helical" evidence="20">
    <location>
        <begin position="102"/>
        <end position="121"/>
    </location>
</feature>
<evidence type="ECO:0000256" key="5">
    <source>
        <dbReference type="ARBA" id="ARBA00022553"/>
    </source>
</evidence>
<keyword evidence="7" id="KW-0808">Transferase</keyword>
<dbReference type="CDD" id="cd03816">
    <property type="entry name" value="GT33_ALG1-like"/>
    <property type="match status" value="1"/>
</dbReference>
<gene>
    <name evidence="22" type="ORF">HCN44_001364</name>
</gene>
<evidence type="ECO:0000256" key="11">
    <source>
        <dbReference type="ARBA" id="ARBA00022989"/>
    </source>
</evidence>
<evidence type="ECO:0000256" key="3">
    <source>
        <dbReference type="ARBA" id="ARBA00012611"/>
    </source>
</evidence>
<keyword evidence="10" id="KW-0735">Signal-anchor</keyword>
<evidence type="ECO:0000256" key="2">
    <source>
        <dbReference type="ARBA" id="ARBA00004922"/>
    </source>
</evidence>
<reference evidence="22 23" key="1">
    <citation type="submission" date="2020-08" db="EMBL/GenBank/DDBJ databases">
        <title>Aphidius gifuensis genome sequencing and assembly.</title>
        <authorList>
            <person name="Du Z."/>
        </authorList>
    </citation>
    <scope>NUCLEOTIDE SEQUENCE [LARGE SCALE GENOMIC DNA]</scope>
    <source>
        <strain evidence="22">YNYX2018</strain>
        <tissue evidence="22">Adults</tissue>
    </source>
</reference>
<dbReference type="InterPro" id="IPR001296">
    <property type="entry name" value="Glyco_trans_1"/>
</dbReference>
<evidence type="ECO:0000259" key="21">
    <source>
        <dbReference type="PROSITE" id="PS00028"/>
    </source>
</evidence>
<dbReference type="GO" id="GO:0005789">
    <property type="term" value="C:endoplasmic reticulum membrane"/>
    <property type="evidence" value="ECO:0007669"/>
    <property type="project" value="UniProtKB-SubCell"/>
</dbReference>
<evidence type="ECO:0000256" key="12">
    <source>
        <dbReference type="ARBA" id="ARBA00023136"/>
    </source>
</evidence>
<dbReference type="PANTHER" id="PTHR13036:SF0">
    <property type="entry name" value="CHITOBIOSYLDIPHOSPHODOLICHOL BETA-MANNOSYLTRANSFERASE"/>
    <property type="match status" value="1"/>
</dbReference>
<evidence type="ECO:0000256" key="19">
    <source>
        <dbReference type="ARBA" id="ARBA00082785"/>
    </source>
</evidence>
<evidence type="ECO:0000256" key="6">
    <source>
        <dbReference type="ARBA" id="ARBA00022676"/>
    </source>
</evidence>
<evidence type="ECO:0000256" key="18">
    <source>
        <dbReference type="ARBA" id="ARBA00061237"/>
    </source>
</evidence>
<dbReference type="Proteomes" id="UP000639338">
    <property type="component" value="Unassembled WGS sequence"/>
</dbReference>
<comment type="pathway">
    <text evidence="2">Protein modification; protein glycosylation.</text>
</comment>
<dbReference type="InterPro" id="IPR026051">
    <property type="entry name" value="ALG1-like"/>
</dbReference>
<comment type="similarity">
    <text evidence="18">Belongs to the glycosyltransferase group 1 family. Glycosyltransferase 33 subfamily.</text>
</comment>
<evidence type="ECO:0000256" key="1">
    <source>
        <dbReference type="ARBA" id="ARBA00004389"/>
    </source>
</evidence>
<proteinExistence type="inferred from homology"/>
<evidence type="ECO:0000256" key="14">
    <source>
        <dbReference type="ARBA" id="ARBA00031566"/>
    </source>
</evidence>
<dbReference type="EC" id="2.4.1.142" evidence="3"/>
<comment type="function">
    <text evidence="17">Mannosyltransferase that operates in the biosynthetic pathway of dolichol-linked oligosaccharides, the glycan precursors employed in protein asparagine (N)-glycosylation. The assembly of dolichol-linked oligosaccharides begins on the cytosolic side of the endoplasmic reticulum membrane and finishes in its lumen. The sequential addition of sugars to dolichol pyrophosphate produces dolichol-linked oligosaccharides containing fourteen sugars, including two GlcNAcs, nine mannoses and three glucoses. Once assembled, the oligosaccharide is transferred from the lipid to nascent proteins by oligosaccharyltransferases. Catalyzes, on the cytoplasmic face of the endoplasmic reticulum, the addition of the first mannose residues to the dolichol-linked oligosaccharide chain, to produce Man1GlcNAc(2)-PP-dolichol core oligosaccharide. Man1GlcNAc(2)-PP-dolichol is a substrate for ALG2, the following enzyme in the biosynthetic pathway.</text>
</comment>
<evidence type="ECO:0000256" key="16">
    <source>
        <dbReference type="ARBA" id="ARBA00045071"/>
    </source>
</evidence>
<evidence type="ECO:0000256" key="13">
    <source>
        <dbReference type="ARBA" id="ARBA00031434"/>
    </source>
</evidence>
<evidence type="ECO:0000256" key="7">
    <source>
        <dbReference type="ARBA" id="ARBA00022679"/>
    </source>
</evidence>
<feature type="domain" description="C2H2-type" evidence="21">
    <location>
        <begin position="385"/>
        <end position="409"/>
    </location>
</feature>
<evidence type="ECO:0000256" key="9">
    <source>
        <dbReference type="ARBA" id="ARBA00022824"/>
    </source>
</evidence>
<dbReference type="SUPFAM" id="SSF53756">
    <property type="entry name" value="UDP-Glycosyltransferase/glycogen phosphorylase"/>
    <property type="match status" value="1"/>
</dbReference>
<keyword evidence="5" id="KW-0597">Phosphoprotein</keyword>
<sequence length="466" mass="54034">MSDMLLIVSFLSPLLIFIRILVTLLRNKNSRKKSICIVVLGDLGRSPRMQYHAKSFLNEGYHIDLVAYPGSDPLSTLVKNSFVKIHYLKPTPLFNNIALPKLLIYVWKTIWQSINLLWILLINIRSSSLMLQNPPAIPSLPVCWLFCRLSSTEFIIDWHNYAYSIMALSLSPNHPLVKITKFIESYFGKKADKNFCVTLAMKNDLNDKWTINANVLYDRPPKIFKPIDLEEKHAIMMKLSKKYQEFSVNEDDACIFTEKLSNGEIKLKENRPGFIVSSTSWTEDEDFSILFDALNEYESCCSNENLNYPDLICVITGKGPLKDFWNKLINEKIKRKEWQHIKVVTPWLENQDYPKLLASADLGVCLHKSSSGLDLPMKVVDMFGCGLPVCAYNFKCLDELVKHNENGFHFTNKQQLCQQLKTWFINFPNNQQQIELNKKFKDELNKFQELRWHGNWSSVVLPCFNN</sequence>
<evidence type="ECO:0000256" key="8">
    <source>
        <dbReference type="ARBA" id="ARBA00022692"/>
    </source>
</evidence>
<dbReference type="Pfam" id="PF00534">
    <property type="entry name" value="Glycos_transf_1"/>
    <property type="match status" value="1"/>
</dbReference>
<dbReference type="PROSITE" id="PS00028">
    <property type="entry name" value="ZINC_FINGER_C2H2_1"/>
    <property type="match status" value="1"/>
</dbReference>
<dbReference type="GO" id="GO:0004578">
    <property type="term" value="F:chitobiosyldiphosphodolichol beta-mannosyltransferase activity"/>
    <property type="evidence" value="ECO:0007669"/>
    <property type="project" value="UniProtKB-EC"/>
</dbReference>
<organism evidence="22 23">
    <name type="scientific">Aphidius gifuensis</name>
    <name type="common">Parasitoid wasp</name>
    <dbReference type="NCBI Taxonomy" id="684658"/>
    <lineage>
        <taxon>Eukaryota</taxon>
        <taxon>Metazoa</taxon>
        <taxon>Ecdysozoa</taxon>
        <taxon>Arthropoda</taxon>
        <taxon>Hexapoda</taxon>
        <taxon>Insecta</taxon>
        <taxon>Pterygota</taxon>
        <taxon>Neoptera</taxon>
        <taxon>Endopterygota</taxon>
        <taxon>Hymenoptera</taxon>
        <taxon>Apocrita</taxon>
        <taxon>Ichneumonoidea</taxon>
        <taxon>Braconidae</taxon>
        <taxon>Aphidiinae</taxon>
        <taxon>Aphidius</taxon>
    </lineage>
</organism>
<comment type="subcellular location">
    <subcellularLocation>
        <location evidence="1">Endoplasmic reticulum membrane</location>
        <topology evidence="1">Single-pass membrane protein</topology>
    </subcellularLocation>
</comment>
<protein>
    <recommendedName>
        <fullName evidence="4">Chitobiosyldiphosphodolichol beta-mannosyltransferase</fullName>
        <ecNumber evidence="3">2.4.1.142</ecNumber>
    </recommendedName>
    <alternativeName>
        <fullName evidence="19">Asparagine-linked glycosylation protein 1 homolog</fullName>
    </alternativeName>
    <alternativeName>
        <fullName evidence="14">Beta-1,4-mannosyltransferase</fullName>
    </alternativeName>
    <alternativeName>
        <fullName evidence="15">GDP-Man:GlcNAc2-PP-dolichol mannosyltransferase</fullName>
    </alternativeName>
    <alternativeName>
        <fullName evidence="13">GDP-mannose-dolichol diphosphochitobiose mannosyltransferase</fullName>
    </alternativeName>
</protein>
<dbReference type="PANTHER" id="PTHR13036">
    <property type="entry name" value="BETA1,4 MANNOSYLTRANSFERASE"/>
    <property type="match status" value="1"/>
</dbReference>
<keyword evidence="8 20" id="KW-0812">Transmembrane</keyword>
<dbReference type="FunFam" id="3.40.50.2000:FF:000096">
    <property type="entry name" value="ALG1, chitobiosyldiphosphodolichol beta-mannosyltransferase"/>
    <property type="match status" value="1"/>
</dbReference>
<evidence type="ECO:0000256" key="15">
    <source>
        <dbReference type="ARBA" id="ARBA00033088"/>
    </source>
</evidence>
<keyword evidence="11 20" id="KW-1133">Transmembrane helix</keyword>
<dbReference type="EMBL" id="JACMRX010000003">
    <property type="protein sequence ID" value="KAF7992039.1"/>
    <property type="molecule type" value="Genomic_DNA"/>
</dbReference>
<keyword evidence="23" id="KW-1185">Reference proteome</keyword>
<evidence type="ECO:0000256" key="4">
    <source>
        <dbReference type="ARBA" id="ARBA00015841"/>
    </source>
</evidence>
<evidence type="ECO:0000256" key="17">
    <source>
        <dbReference type="ARBA" id="ARBA00056362"/>
    </source>
</evidence>
<dbReference type="OrthoDB" id="614844at2759"/>
<keyword evidence="9" id="KW-0256">Endoplasmic reticulum</keyword>
<keyword evidence="6" id="KW-0328">Glycosyltransferase</keyword>
<evidence type="ECO:0000313" key="22">
    <source>
        <dbReference type="EMBL" id="KAF7992039.1"/>
    </source>
</evidence>
<evidence type="ECO:0000256" key="10">
    <source>
        <dbReference type="ARBA" id="ARBA00022968"/>
    </source>
</evidence>
<comment type="caution">
    <text evidence="22">The sequence shown here is derived from an EMBL/GenBank/DDBJ whole genome shotgun (WGS) entry which is preliminary data.</text>
</comment>
<accession>A0A835CPM7</accession>
<keyword evidence="12 20" id="KW-0472">Membrane</keyword>